<reference evidence="1 2" key="1">
    <citation type="submission" date="2016-06" db="EMBL/GenBank/DDBJ databases">
        <authorList>
            <person name="Kjaerup R.B."/>
            <person name="Dalgaard T.S."/>
            <person name="Juul-Madsen H.R."/>
        </authorList>
    </citation>
    <scope>NUCLEOTIDE SEQUENCE [LARGE SCALE GENOMIC DNA]</scope>
    <source>
        <strain evidence="1 2">DSM 45248</strain>
    </source>
</reference>
<sequence length="94" mass="9794">MSWSAGLMGLNSAATLGPYYASSRCADINIKQTSQSTANSACVRFGSATNPCNYQTVVADGSWHVIATNVKDGTKFYVSLFNGDGGSPSGLLAY</sequence>
<evidence type="ECO:0000313" key="2">
    <source>
        <dbReference type="Proteomes" id="UP000198765"/>
    </source>
</evidence>
<protein>
    <submittedName>
        <fullName evidence="1">Uncharacterized protein</fullName>
    </submittedName>
</protein>
<dbReference type="Proteomes" id="UP000198765">
    <property type="component" value="Chromosome I"/>
</dbReference>
<dbReference type="AlphaFoldDB" id="A0A1A9ACK6"/>
<evidence type="ECO:0000313" key="1">
    <source>
        <dbReference type="EMBL" id="SBT53935.1"/>
    </source>
</evidence>
<proteinExistence type="predicted"/>
<keyword evidence="2" id="KW-1185">Reference proteome</keyword>
<organism evidence="1 2">
    <name type="scientific">Micromonospora narathiwatensis</name>
    <dbReference type="NCBI Taxonomy" id="299146"/>
    <lineage>
        <taxon>Bacteria</taxon>
        <taxon>Bacillati</taxon>
        <taxon>Actinomycetota</taxon>
        <taxon>Actinomycetes</taxon>
        <taxon>Micromonosporales</taxon>
        <taxon>Micromonosporaceae</taxon>
        <taxon>Micromonospora</taxon>
    </lineage>
</organism>
<accession>A0A1A9ACK6</accession>
<dbReference type="EMBL" id="LT594324">
    <property type="protein sequence ID" value="SBT53935.1"/>
    <property type="molecule type" value="Genomic_DNA"/>
</dbReference>
<dbReference type="PATRIC" id="fig|299146.4.peg.5249"/>
<name>A0A1A9ACK6_9ACTN</name>
<gene>
    <name evidence="1" type="ORF">GA0070621_5085</name>
</gene>